<organism evidence="2 3">
    <name type="scientific">Iphiclides podalirius</name>
    <name type="common">scarce swallowtail</name>
    <dbReference type="NCBI Taxonomy" id="110791"/>
    <lineage>
        <taxon>Eukaryota</taxon>
        <taxon>Metazoa</taxon>
        <taxon>Ecdysozoa</taxon>
        <taxon>Arthropoda</taxon>
        <taxon>Hexapoda</taxon>
        <taxon>Insecta</taxon>
        <taxon>Pterygota</taxon>
        <taxon>Neoptera</taxon>
        <taxon>Endopterygota</taxon>
        <taxon>Lepidoptera</taxon>
        <taxon>Glossata</taxon>
        <taxon>Ditrysia</taxon>
        <taxon>Papilionoidea</taxon>
        <taxon>Papilionidae</taxon>
        <taxon>Papilioninae</taxon>
        <taxon>Iphiclides</taxon>
    </lineage>
</organism>
<keyword evidence="3" id="KW-1185">Reference proteome</keyword>
<evidence type="ECO:0000256" key="1">
    <source>
        <dbReference type="SAM" id="MobiDB-lite"/>
    </source>
</evidence>
<accession>A0ABN8HJ75</accession>
<proteinExistence type="predicted"/>
<feature type="region of interest" description="Disordered" evidence="1">
    <location>
        <begin position="1"/>
        <end position="33"/>
    </location>
</feature>
<reference evidence="2" key="1">
    <citation type="submission" date="2022-03" db="EMBL/GenBank/DDBJ databases">
        <authorList>
            <person name="Martin H S."/>
        </authorList>
    </citation>
    <scope>NUCLEOTIDE SEQUENCE</scope>
</reference>
<protein>
    <submittedName>
        <fullName evidence="2">Uncharacterized protein</fullName>
    </submittedName>
</protein>
<feature type="non-terminal residue" evidence="2">
    <location>
        <position position="114"/>
    </location>
</feature>
<dbReference type="Proteomes" id="UP000837857">
    <property type="component" value="Chromosome 1"/>
</dbReference>
<evidence type="ECO:0000313" key="3">
    <source>
        <dbReference type="Proteomes" id="UP000837857"/>
    </source>
</evidence>
<evidence type="ECO:0000313" key="2">
    <source>
        <dbReference type="EMBL" id="CAH2034323.1"/>
    </source>
</evidence>
<sequence length="114" mass="12612">MSKSGQKQASVIRASSTFRSTKPSGTMGGGGQVRFQSTKETYELISEGVTKLEVVLTFELESNLIDGMSKGGQKQTSVVYRAHLPRFGPLNRRGPWVVTGKFDFNLLKEGWKKK</sequence>
<gene>
    <name evidence="2" type="ORF">IPOD504_LOCUS80</name>
</gene>
<name>A0ABN8HJ75_9NEOP</name>
<feature type="compositionally biased region" description="Polar residues" evidence="1">
    <location>
        <begin position="1"/>
        <end position="24"/>
    </location>
</feature>
<dbReference type="EMBL" id="OW152813">
    <property type="protein sequence ID" value="CAH2034323.1"/>
    <property type="molecule type" value="Genomic_DNA"/>
</dbReference>